<dbReference type="OrthoDB" id="2851338at2759"/>
<accession>A0A6A6E064</accession>
<sequence>MSDIGFRETREFMGLDGQSVPREELLEGVFRQARFDTRFYEEIRYYEEEGGAVKGGLWAEAALETSKEVLVLDRTGEIPDISCTLTIAGNG</sequence>
<keyword evidence="2" id="KW-1185">Reference proteome</keyword>
<dbReference type="AlphaFoldDB" id="A0A6A6E064"/>
<protein>
    <submittedName>
        <fullName evidence="1">Uncharacterized protein</fullName>
    </submittedName>
</protein>
<reference evidence="1" key="1">
    <citation type="journal article" date="2020" name="Stud. Mycol.">
        <title>101 Dothideomycetes genomes: a test case for predicting lifestyles and emergence of pathogens.</title>
        <authorList>
            <person name="Haridas S."/>
            <person name="Albert R."/>
            <person name="Binder M."/>
            <person name="Bloem J."/>
            <person name="Labutti K."/>
            <person name="Salamov A."/>
            <person name="Andreopoulos B."/>
            <person name="Baker S."/>
            <person name="Barry K."/>
            <person name="Bills G."/>
            <person name="Bluhm B."/>
            <person name="Cannon C."/>
            <person name="Castanera R."/>
            <person name="Culley D."/>
            <person name="Daum C."/>
            <person name="Ezra D."/>
            <person name="Gonzalez J."/>
            <person name="Henrissat B."/>
            <person name="Kuo A."/>
            <person name="Liang C."/>
            <person name="Lipzen A."/>
            <person name="Lutzoni F."/>
            <person name="Magnuson J."/>
            <person name="Mondo S."/>
            <person name="Nolan M."/>
            <person name="Ohm R."/>
            <person name="Pangilinan J."/>
            <person name="Park H.-J."/>
            <person name="Ramirez L."/>
            <person name="Alfaro M."/>
            <person name="Sun H."/>
            <person name="Tritt A."/>
            <person name="Yoshinaga Y."/>
            <person name="Zwiers L.-H."/>
            <person name="Turgeon B."/>
            <person name="Goodwin S."/>
            <person name="Spatafora J."/>
            <person name="Crous P."/>
            <person name="Grigoriev I."/>
        </authorList>
    </citation>
    <scope>NUCLEOTIDE SEQUENCE</scope>
    <source>
        <strain evidence="1">CBS 207.26</strain>
    </source>
</reference>
<dbReference type="EMBL" id="ML994639">
    <property type="protein sequence ID" value="KAF2184052.1"/>
    <property type="molecule type" value="Genomic_DNA"/>
</dbReference>
<gene>
    <name evidence="1" type="ORF">K469DRAFT_709933</name>
</gene>
<proteinExistence type="predicted"/>
<evidence type="ECO:0000313" key="1">
    <source>
        <dbReference type="EMBL" id="KAF2184052.1"/>
    </source>
</evidence>
<dbReference type="Proteomes" id="UP000800200">
    <property type="component" value="Unassembled WGS sequence"/>
</dbReference>
<organism evidence="1 2">
    <name type="scientific">Zopfia rhizophila CBS 207.26</name>
    <dbReference type="NCBI Taxonomy" id="1314779"/>
    <lineage>
        <taxon>Eukaryota</taxon>
        <taxon>Fungi</taxon>
        <taxon>Dikarya</taxon>
        <taxon>Ascomycota</taxon>
        <taxon>Pezizomycotina</taxon>
        <taxon>Dothideomycetes</taxon>
        <taxon>Dothideomycetes incertae sedis</taxon>
        <taxon>Zopfiaceae</taxon>
        <taxon>Zopfia</taxon>
    </lineage>
</organism>
<evidence type="ECO:0000313" key="2">
    <source>
        <dbReference type="Proteomes" id="UP000800200"/>
    </source>
</evidence>
<name>A0A6A6E064_9PEZI</name>